<protein>
    <submittedName>
        <fullName evidence="1">Uncharacterized protein</fullName>
    </submittedName>
</protein>
<reference evidence="1 2" key="1">
    <citation type="submission" date="2016-02" db="EMBL/GenBank/DDBJ databases">
        <title>Band-tailed pigeon sequencing and assembly.</title>
        <authorList>
            <person name="Soares A.E."/>
            <person name="Novak B.J."/>
            <person name="Rice E.S."/>
            <person name="O'Connell B."/>
            <person name="Chang D."/>
            <person name="Weber S."/>
            <person name="Shapiro B."/>
        </authorList>
    </citation>
    <scope>NUCLEOTIDE SEQUENCE [LARGE SCALE GENOMIC DNA]</scope>
    <source>
        <strain evidence="1">BTP2013</strain>
        <tissue evidence="1">Blood</tissue>
    </source>
</reference>
<proteinExistence type="predicted"/>
<accession>A0A1V4IG75</accession>
<dbReference type="EMBL" id="LSYS01009753">
    <property type="protein sequence ID" value="OPJ58936.1"/>
    <property type="molecule type" value="Genomic_DNA"/>
</dbReference>
<name>A0A1V4IG75_PATFA</name>
<comment type="caution">
    <text evidence="1">The sequence shown here is derived from an EMBL/GenBank/DDBJ whole genome shotgun (WGS) entry which is preliminary data.</text>
</comment>
<keyword evidence="2" id="KW-1185">Reference proteome</keyword>
<evidence type="ECO:0000313" key="2">
    <source>
        <dbReference type="Proteomes" id="UP000190648"/>
    </source>
</evidence>
<dbReference type="Proteomes" id="UP000190648">
    <property type="component" value="Unassembled WGS sequence"/>
</dbReference>
<evidence type="ECO:0000313" key="1">
    <source>
        <dbReference type="EMBL" id="OPJ58936.1"/>
    </source>
</evidence>
<organism evidence="1 2">
    <name type="scientific">Patagioenas fasciata monilis</name>
    <dbReference type="NCBI Taxonomy" id="372326"/>
    <lineage>
        <taxon>Eukaryota</taxon>
        <taxon>Metazoa</taxon>
        <taxon>Chordata</taxon>
        <taxon>Craniata</taxon>
        <taxon>Vertebrata</taxon>
        <taxon>Euteleostomi</taxon>
        <taxon>Archelosauria</taxon>
        <taxon>Archosauria</taxon>
        <taxon>Dinosauria</taxon>
        <taxon>Saurischia</taxon>
        <taxon>Theropoda</taxon>
        <taxon>Coelurosauria</taxon>
        <taxon>Aves</taxon>
        <taxon>Neognathae</taxon>
        <taxon>Neoaves</taxon>
        <taxon>Columbimorphae</taxon>
        <taxon>Columbiformes</taxon>
        <taxon>Columbidae</taxon>
        <taxon>Patagioenas</taxon>
    </lineage>
</organism>
<dbReference type="AlphaFoldDB" id="A0A1V4IG75"/>
<sequence>MADLLLRMKLLEKAEFSSLTLQPLPVERPRGHVLTAGAIAEVAEGFTRRYEIQLRKCFLRSGSTSVLHKRSPRAERC</sequence>
<gene>
    <name evidence="1" type="ORF">AV530_000663</name>
</gene>